<protein>
    <submittedName>
        <fullName evidence="3">WYL domain-containing protein</fullName>
    </submittedName>
</protein>
<dbReference type="Proteomes" id="UP000616839">
    <property type="component" value="Unassembled WGS sequence"/>
</dbReference>
<dbReference type="InterPro" id="IPR051534">
    <property type="entry name" value="CBASS_pafABC_assoc_protein"/>
</dbReference>
<evidence type="ECO:0000313" key="3">
    <source>
        <dbReference type="EMBL" id="MBD8869529.1"/>
    </source>
</evidence>
<feature type="domain" description="WYL" evidence="1">
    <location>
        <begin position="116"/>
        <end position="180"/>
    </location>
</feature>
<evidence type="ECO:0000259" key="2">
    <source>
        <dbReference type="Pfam" id="PF25583"/>
    </source>
</evidence>
<accession>A0A927K366</accession>
<dbReference type="InterPro" id="IPR026881">
    <property type="entry name" value="WYL_dom"/>
</dbReference>
<organism evidence="3 4">
    <name type="scientific">Nocardioides donggukensis</name>
    <dbReference type="NCBI Taxonomy" id="2774019"/>
    <lineage>
        <taxon>Bacteria</taxon>
        <taxon>Bacillati</taxon>
        <taxon>Actinomycetota</taxon>
        <taxon>Actinomycetes</taxon>
        <taxon>Propionibacteriales</taxon>
        <taxon>Nocardioidaceae</taxon>
        <taxon>Nocardioides</taxon>
    </lineage>
</organism>
<dbReference type="PROSITE" id="PS52050">
    <property type="entry name" value="WYL"/>
    <property type="match status" value="1"/>
</dbReference>
<reference evidence="3" key="1">
    <citation type="submission" date="2020-09" db="EMBL/GenBank/DDBJ databases">
        <title>Nocardioides sp. strain MJB4 16S ribosomal RNA gene Genome sequencing and assembly.</title>
        <authorList>
            <person name="Kim I."/>
        </authorList>
    </citation>
    <scope>NUCLEOTIDE SEQUENCE</scope>
    <source>
        <strain evidence="3">MJB4</strain>
    </source>
</reference>
<dbReference type="Pfam" id="PF25583">
    <property type="entry name" value="WCX"/>
    <property type="match status" value="1"/>
</dbReference>
<dbReference type="EMBL" id="JACYXZ010000002">
    <property type="protein sequence ID" value="MBD8869529.1"/>
    <property type="molecule type" value="Genomic_DNA"/>
</dbReference>
<dbReference type="PANTHER" id="PTHR34580">
    <property type="match status" value="1"/>
</dbReference>
<evidence type="ECO:0000259" key="1">
    <source>
        <dbReference type="Pfam" id="PF13280"/>
    </source>
</evidence>
<dbReference type="InterPro" id="IPR057727">
    <property type="entry name" value="WCX_dom"/>
</dbReference>
<name>A0A927K366_9ACTN</name>
<feature type="domain" description="WCX" evidence="2">
    <location>
        <begin position="213"/>
        <end position="295"/>
    </location>
</feature>
<keyword evidence="4" id="KW-1185">Reference proteome</keyword>
<dbReference type="AlphaFoldDB" id="A0A927K366"/>
<comment type="caution">
    <text evidence="3">The sequence shown here is derived from an EMBL/GenBank/DDBJ whole genome shotgun (WGS) entry which is preliminary data.</text>
</comment>
<gene>
    <name evidence="3" type="ORF">IE331_07825</name>
</gene>
<dbReference type="Pfam" id="PF13280">
    <property type="entry name" value="WYL"/>
    <property type="match status" value="1"/>
</dbReference>
<dbReference type="PANTHER" id="PTHR34580:SF3">
    <property type="entry name" value="PROTEIN PAFB"/>
    <property type="match status" value="1"/>
</dbReference>
<proteinExistence type="predicted"/>
<evidence type="ECO:0000313" key="4">
    <source>
        <dbReference type="Proteomes" id="UP000616839"/>
    </source>
</evidence>
<sequence>MVPPYRSATDEAFERMFERDKDELRALGVPVQVAGTDAFFDDEPGYRIRQEEFALPGIDLTADEAAVVGLATRVWQHAGLAAATSDALAKLAAGGVSVDRSRLDLAPVVVTDDDPHFEAFWQASLDRVRVSFGYRRRGSAEPATRTLEPWGVVSFSGRWYVVGRDVDRGEERMFRLSRVQGPVRRSGRGGAFSVPAGTDLRELTRRLAPGPATQQATVLVRAGTCLALRRAAAVVGEGVGEGVTGPDPSSDWDRLQVEFSSPDMLADELLALGADVYVEDPPAVRDAVVSRLAAVVGSA</sequence>